<dbReference type="CDD" id="cd16018">
    <property type="entry name" value="Enpp"/>
    <property type="match status" value="1"/>
</dbReference>
<gene>
    <name evidence="1" type="ORF">CP373A1_15890</name>
</gene>
<dbReference type="Pfam" id="PF01663">
    <property type="entry name" value="Phosphodiest"/>
    <property type="match status" value="1"/>
</dbReference>
<reference evidence="1 2" key="1">
    <citation type="submission" date="2016-06" db="EMBL/GenBank/DDBJ databases">
        <authorList>
            <person name="Kjaerup R.B."/>
            <person name="Dalgaard T.S."/>
            <person name="Juul-Madsen H.R."/>
        </authorList>
    </citation>
    <scope>NUCLEOTIDE SEQUENCE [LARGE SCALE GENOMIC DNA]</scope>
    <source>
        <strain evidence="1 2">373-A1</strain>
    </source>
</reference>
<dbReference type="InterPro" id="IPR002591">
    <property type="entry name" value="Phosphodiest/P_Trfase"/>
</dbReference>
<dbReference type="Gene3D" id="3.40.720.10">
    <property type="entry name" value="Alkaline Phosphatase, subunit A"/>
    <property type="match status" value="1"/>
</dbReference>
<dbReference type="eggNOG" id="COG1524">
    <property type="taxonomic scope" value="Bacteria"/>
</dbReference>
<dbReference type="AlphaFoldDB" id="A0A1B8RKT1"/>
<protein>
    <submittedName>
        <fullName evidence="1">Phosphodiesterase</fullName>
    </submittedName>
</protein>
<organism evidence="1 2">
    <name type="scientific">Clostridium paraputrificum</name>
    <dbReference type="NCBI Taxonomy" id="29363"/>
    <lineage>
        <taxon>Bacteria</taxon>
        <taxon>Bacillati</taxon>
        <taxon>Bacillota</taxon>
        <taxon>Clostridia</taxon>
        <taxon>Eubacteriales</taxon>
        <taxon>Clostridiaceae</taxon>
        <taxon>Clostridium</taxon>
    </lineage>
</organism>
<evidence type="ECO:0000313" key="1">
    <source>
        <dbReference type="EMBL" id="OBY09406.1"/>
    </source>
</evidence>
<keyword evidence="2" id="KW-1185">Reference proteome</keyword>
<dbReference type="SUPFAM" id="SSF53649">
    <property type="entry name" value="Alkaline phosphatase-like"/>
    <property type="match status" value="1"/>
</dbReference>
<dbReference type="RefSeq" id="WP_065254815.1">
    <property type="nucleotide sequence ID" value="NZ_CABHIH010000001.1"/>
</dbReference>
<dbReference type="InterPro" id="IPR017850">
    <property type="entry name" value="Alkaline_phosphatase_core_sf"/>
</dbReference>
<dbReference type="PANTHER" id="PTHR10151:SF120">
    <property type="entry name" value="BIS(5'-ADENOSYL)-TRIPHOSPHATASE"/>
    <property type="match status" value="1"/>
</dbReference>
<sequence>MESKYMVVISFDAVSSEDVEVLKNLPNFKKLIENGSWIKRVDSIYPTLTYPAHTTIVTGKYPSNHGIIDNTVFKVGDFLPNWYWYRNKIKGDTLYDLARDKGLTTCSLLWPVTGKAKITYNMPEIFAVKPYQHQLFMSAGAGSLGFQLDINKRFGNLRKGIEQPYLDNFVIEAAKYTIKKYAPNLMLIHFTDVDTNRHHYGYSNKVIDDALLRHDIRLGEIIGALKERGIYDECTIVALGDHSHLDASKVIKLNALFRKEGLIKINEKGKVLDYKGICKSLDGSCYIYLKDKNDNKTIEKIKALLKSLPVDFILEGEEIGKSGGDMEASLMIEANLDYYFVDDIDGEIIDEIKDEEVGVKAHRHKATHGYSPKKENYTTFFIGSGRGFKNGVVIDKGNLINHGPTLAKVLGLKFNDIDGEAVEEILNI</sequence>
<dbReference type="GO" id="GO:0016787">
    <property type="term" value="F:hydrolase activity"/>
    <property type="evidence" value="ECO:0007669"/>
    <property type="project" value="UniProtKB-ARBA"/>
</dbReference>
<dbReference type="OrthoDB" id="9779418at2"/>
<evidence type="ECO:0000313" key="2">
    <source>
        <dbReference type="Proteomes" id="UP000092714"/>
    </source>
</evidence>
<dbReference type="Proteomes" id="UP000092714">
    <property type="component" value="Unassembled WGS sequence"/>
</dbReference>
<dbReference type="PANTHER" id="PTHR10151">
    <property type="entry name" value="ECTONUCLEOTIDE PYROPHOSPHATASE/PHOSPHODIESTERASE"/>
    <property type="match status" value="1"/>
</dbReference>
<comment type="caution">
    <text evidence="1">The sequence shown here is derived from an EMBL/GenBank/DDBJ whole genome shotgun (WGS) entry which is preliminary data.</text>
</comment>
<proteinExistence type="predicted"/>
<accession>A0A1B8RKT1</accession>
<dbReference type="EMBL" id="MAPZ01000033">
    <property type="protein sequence ID" value="OBY09406.1"/>
    <property type="molecule type" value="Genomic_DNA"/>
</dbReference>
<name>A0A1B8RKT1_9CLOT</name>